<proteinExistence type="predicted"/>
<organism evidence="1">
    <name type="scientific">Timema genevievae</name>
    <name type="common">Walking stick</name>
    <dbReference type="NCBI Taxonomy" id="629358"/>
    <lineage>
        <taxon>Eukaryota</taxon>
        <taxon>Metazoa</taxon>
        <taxon>Ecdysozoa</taxon>
        <taxon>Arthropoda</taxon>
        <taxon>Hexapoda</taxon>
        <taxon>Insecta</taxon>
        <taxon>Pterygota</taxon>
        <taxon>Neoptera</taxon>
        <taxon>Polyneoptera</taxon>
        <taxon>Phasmatodea</taxon>
        <taxon>Timematodea</taxon>
        <taxon>Timematoidea</taxon>
        <taxon>Timematidae</taxon>
        <taxon>Timema</taxon>
    </lineage>
</organism>
<name>A0A7R9PLE6_TIMGE</name>
<dbReference type="EMBL" id="OE840743">
    <property type="protein sequence ID" value="CAD7592304.1"/>
    <property type="molecule type" value="Genomic_DNA"/>
</dbReference>
<evidence type="ECO:0000313" key="1">
    <source>
        <dbReference type="EMBL" id="CAD7592304.1"/>
    </source>
</evidence>
<sequence>MVNEFAIWKSRDVADLFVHSAFKMCDNLLQVVSLEDIQREDPHHSMEYSPNAPVPLPPPGENAYGCPWGEPIM</sequence>
<gene>
    <name evidence="1" type="ORF">TGEB3V08_LOCUS4887</name>
</gene>
<protein>
    <submittedName>
        <fullName evidence="1">Uncharacterized protein</fullName>
    </submittedName>
</protein>
<accession>A0A7R9PLE6</accession>
<dbReference type="AlphaFoldDB" id="A0A7R9PLE6"/>
<reference evidence="1" key="1">
    <citation type="submission" date="2020-11" db="EMBL/GenBank/DDBJ databases">
        <authorList>
            <person name="Tran Van P."/>
        </authorList>
    </citation>
    <scope>NUCLEOTIDE SEQUENCE</scope>
</reference>